<feature type="non-terminal residue" evidence="3">
    <location>
        <position position="1"/>
    </location>
</feature>
<feature type="transmembrane region" description="Helical" evidence="2">
    <location>
        <begin position="221"/>
        <end position="251"/>
    </location>
</feature>
<accession>A0A5M3MB91</accession>
<dbReference type="OMA" id="ACRESWI"/>
<name>A0A5M3MB91_CONPW</name>
<reference evidence="4" key="1">
    <citation type="journal article" date="2012" name="Science">
        <title>The Paleozoic origin of enzymatic lignin decomposition reconstructed from 31 fungal genomes.</title>
        <authorList>
            <person name="Floudas D."/>
            <person name="Binder M."/>
            <person name="Riley R."/>
            <person name="Barry K."/>
            <person name="Blanchette R.A."/>
            <person name="Henrissat B."/>
            <person name="Martinez A.T."/>
            <person name="Otillar R."/>
            <person name="Spatafora J.W."/>
            <person name="Yadav J.S."/>
            <person name="Aerts A."/>
            <person name="Benoit I."/>
            <person name="Boyd A."/>
            <person name="Carlson A."/>
            <person name="Copeland A."/>
            <person name="Coutinho P.M."/>
            <person name="de Vries R.P."/>
            <person name="Ferreira P."/>
            <person name="Findley K."/>
            <person name="Foster B."/>
            <person name="Gaskell J."/>
            <person name="Glotzer D."/>
            <person name="Gorecki P."/>
            <person name="Heitman J."/>
            <person name="Hesse C."/>
            <person name="Hori C."/>
            <person name="Igarashi K."/>
            <person name="Jurgens J.A."/>
            <person name="Kallen N."/>
            <person name="Kersten P."/>
            <person name="Kohler A."/>
            <person name="Kuees U."/>
            <person name="Kumar T.K.A."/>
            <person name="Kuo A."/>
            <person name="LaButti K."/>
            <person name="Larrondo L.F."/>
            <person name="Lindquist E."/>
            <person name="Ling A."/>
            <person name="Lombard V."/>
            <person name="Lucas S."/>
            <person name="Lundell T."/>
            <person name="Martin R."/>
            <person name="McLaughlin D.J."/>
            <person name="Morgenstern I."/>
            <person name="Morin E."/>
            <person name="Murat C."/>
            <person name="Nagy L.G."/>
            <person name="Nolan M."/>
            <person name="Ohm R.A."/>
            <person name="Patyshakuliyeva A."/>
            <person name="Rokas A."/>
            <person name="Ruiz-Duenas F.J."/>
            <person name="Sabat G."/>
            <person name="Salamov A."/>
            <person name="Samejima M."/>
            <person name="Schmutz J."/>
            <person name="Slot J.C."/>
            <person name="St John F."/>
            <person name="Stenlid J."/>
            <person name="Sun H."/>
            <person name="Sun S."/>
            <person name="Syed K."/>
            <person name="Tsang A."/>
            <person name="Wiebenga A."/>
            <person name="Young D."/>
            <person name="Pisabarro A."/>
            <person name="Eastwood D.C."/>
            <person name="Martin F."/>
            <person name="Cullen D."/>
            <person name="Grigoriev I.V."/>
            <person name="Hibbett D.S."/>
        </authorList>
    </citation>
    <scope>NUCLEOTIDE SEQUENCE [LARGE SCALE GENOMIC DNA]</scope>
    <source>
        <strain evidence="4">RWD-64-598 SS2</strain>
    </source>
</reference>
<dbReference type="GeneID" id="19208385"/>
<dbReference type="KEGG" id="cput:CONPUDRAFT_64775"/>
<organism evidence="3 4">
    <name type="scientific">Coniophora puteana (strain RWD-64-598)</name>
    <name type="common">Brown rot fungus</name>
    <dbReference type="NCBI Taxonomy" id="741705"/>
    <lineage>
        <taxon>Eukaryota</taxon>
        <taxon>Fungi</taxon>
        <taxon>Dikarya</taxon>
        <taxon>Basidiomycota</taxon>
        <taxon>Agaricomycotina</taxon>
        <taxon>Agaricomycetes</taxon>
        <taxon>Agaricomycetidae</taxon>
        <taxon>Boletales</taxon>
        <taxon>Coniophorineae</taxon>
        <taxon>Coniophoraceae</taxon>
        <taxon>Coniophora</taxon>
    </lineage>
</organism>
<keyword evidence="4" id="KW-1185">Reference proteome</keyword>
<proteinExistence type="predicted"/>
<feature type="transmembrane region" description="Helical" evidence="2">
    <location>
        <begin position="191"/>
        <end position="212"/>
    </location>
</feature>
<evidence type="ECO:0000256" key="2">
    <source>
        <dbReference type="SAM" id="Phobius"/>
    </source>
</evidence>
<keyword evidence="2" id="KW-1133">Transmembrane helix</keyword>
<evidence type="ECO:0000313" key="4">
    <source>
        <dbReference type="Proteomes" id="UP000053558"/>
    </source>
</evidence>
<feature type="region of interest" description="Disordered" evidence="1">
    <location>
        <begin position="158"/>
        <end position="178"/>
    </location>
</feature>
<evidence type="ECO:0000313" key="3">
    <source>
        <dbReference type="EMBL" id="EIW76499.1"/>
    </source>
</evidence>
<dbReference type="EMBL" id="JH711586">
    <property type="protein sequence ID" value="EIW76499.1"/>
    <property type="molecule type" value="Genomic_DNA"/>
</dbReference>
<keyword evidence="2" id="KW-0812">Transmembrane</keyword>
<dbReference type="PANTHER" id="PTHR35043:SF7">
    <property type="entry name" value="TRANSCRIPTION FACTOR DOMAIN-CONTAINING PROTEIN"/>
    <property type="match status" value="1"/>
</dbReference>
<protein>
    <submittedName>
        <fullName evidence="3">Uncharacterized protein</fullName>
    </submittedName>
</protein>
<sequence length="316" mass="35351">WSISHSFFAYMGGFMLYHGGKPCCTITPPNLRALISDKTIDPIALTRSEINDSSKGNVISKGLVMLQVAWFIINLSARRYYDIPISPLEIGTMAFAMLCVITYLFWWYKPLNVRHPRRVEWRGKNEPPKDLYIDEYVFPRILMQVQAESETCAVSTKRTNSVDTSGKPSTFGGDDVGTHETESNHAEFNTVLAIGFLAAVAFGLVHLTAWWLQFPSYAERLIWHISVIVVISTPPCTLLNVLLLSVIYSIAVARGVESTDTFKTALKYVTVGTYGIIGLAYVVARLAIIVIMFTSLRDLTPGSYETVEWSDLIPHV</sequence>
<evidence type="ECO:0000256" key="1">
    <source>
        <dbReference type="SAM" id="MobiDB-lite"/>
    </source>
</evidence>
<keyword evidence="2" id="KW-0472">Membrane</keyword>
<feature type="transmembrane region" description="Helical" evidence="2">
    <location>
        <begin position="271"/>
        <end position="293"/>
    </location>
</feature>
<dbReference type="PANTHER" id="PTHR35043">
    <property type="entry name" value="TRANSCRIPTION FACTOR DOMAIN-CONTAINING PROTEIN"/>
    <property type="match status" value="1"/>
</dbReference>
<dbReference type="Proteomes" id="UP000053558">
    <property type="component" value="Unassembled WGS sequence"/>
</dbReference>
<dbReference type="RefSeq" id="XP_007773360.1">
    <property type="nucleotide sequence ID" value="XM_007775170.1"/>
</dbReference>
<feature type="transmembrane region" description="Helical" evidence="2">
    <location>
        <begin position="88"/>
        <end position="108"/>
    </location>
</feature>
<comment type="caution">
    <text evidence="3">The sequence shown here is derived from an EMBL/GenBank/DDBJ whole genome shotgun (WGS) entry which is preliminary data.</text>
</comment>
<gene>
    <name evidence="3" type="ORF">CONPUDRAFT_64775</name>
</gene>
<dbReference type="OrthoDB" id="9451547at2759"/>
<feature type="compositionally biased region" description="Polar residues" evidence="1">
    <location>
        <begin position="158"/>
        <end position="168"/>
    </location>
</feature>
<dbReference type="AlphaFoldDB" id="A0A5M3MB91"/>